<accession>A0ACB6RQZ3</accession>
<protein>
    <submittedName>
        <fullName evidence="1">Uncharacterized protein</fullName>
    </submittedName>
</protein>
<keyword evidence="2" id="KW-1185">Reference proteome</keyword>
<proteinExistence type="predicted"/>
<reference evidence="1" key="1">
    <citation type="journal article" date="2020" name="Stud. Mycol.">
        <title>101 Dothideomycetes genomes: a test case for predicting lifestyles and emergence of pathogens.</title>
        <authorList>
            <person name="Haridas S."/>
            <person name="Albert R."/>
            <person name="Binder M."/>
            <person name="Bloem J."/>
            <person name="Labutti K."/>
            <person name="Salamov A."/>
            <person name="Andreopoulos B."/>
            <person name="Baker S."/>
            <person name="Barry K."/>
            <person name="Bills G."/>
            <person name="Bluhm B."/>
            <person name="Cannon C."/>
            <person name="Castanera R."/>
            <person name="Culley D."/>
            <person name="Daum C."/>
            <person name="Ezra D."/>
            <person name="Gonzalez J."/>
            <person name="Henrissat B."/>
            <person name="Kuo A."/>
            <person name="Liang C."/>
            <person name="Lipzen A."/>
            <person name="Lutzoni F."/>
            <person name="Magnuson J."/>
            <person name="Mondo S."/>
            <person name="Nolan M."/>
            <person name="Ohm R."/>
            <person name="Pangilinan J."/>
            <person name="Park H.-J."/>
            <person name="Ramirez L."/>
            <person name="Alfaro M."/>
            <person name="Sun H."/>
            <person name="Tritt A."/>
            <person name="Yoshinaga Y."/>
            <person name="Zwiers L.-H."/>
            <person name="Turgeon B."/>
            <person name="Goodwin S."/>
            <person name="Spatafora J."/>
            <person name="Crous P."/>
            <person name="Grigoriev I."/>
        </authorList>
    </citation>
    <scope>NUCLEOTIDE SEQUENCE</scope>
    <source>
        <strain evidence="1">CBS 525.71</strain>
    </source>
</reference>
<dbReference type="Proteomes" id="UP000799754">
    <property type="component" value="Unassembled WGS sequence"/>
</dbReference>
<dbReference type="EMBL" id="MU006732">
    <property type="protein sequence ID" value="KAF2624228.1"/>
    <property type="molecule type" value="Genomic_DNA"/>
</dbReference>
<evidence type="ECO:0000313" key="1">
    <source>
        <dbReference type="EMBL" id="KAF2624228.1"/>
    </source>
</evidence>
<name>A0ACB6RQZ3_9PLEO</name>
<evidence type="ECO:0000313" key="2">
    <source>
        <dbReference type="Proteomes" id="UP000799754"/>
    </source>
</evidence>
<comment type="caution">
    <text evidence="1">The sequence shown here is derived from an EMBL/GenBank/DDBJ whole genome shotgun (WGS) entry which is preliminary data.</text>
</comment>
<organism evidence="1 2">
    <name type="scientific">Macroventuria anomochaeta</name>
    <dbReference type="NCBI Taxonomy" id="301207"/>
    <lineage>
        <taxon>Eukaryota</taxon>
        <taxon>Fungi</taxon>
        <taxon>Dikarya</taxon>
        <taxon>Ascomycota</taxon>
        <taxon>Pezizomycotina</taxon>
        <taxon>Dothideomycetes</taxon>
        <taxon>Pleosporomycetidae</taxon>
        <taxon>Pleosporales</taxon>
        <taxon>Pleosporineae</taxon>
        <taxon>Didymellaceae</taxon>
        <taxon>Macroventuria</taxon>
    </lineage>
</organism>
<gene>
    <name evidence="1" type="ORF">BU25DRAFT_163887</name>
</gene>
<sequence length="94" mass="10613">MRQRLDLCRCSQNVCHARRRRRASKWSAEIGWILWWRGQCFETRYKGFSEASIALFSAPCCFKTSVTGGSQDLVIAALRSSLGSAYAVMTCTVL</sequence>